<keyword evidence="11" id="KW-1185">Reference proteome</keyword>
<feature type="region of interest" description="Disordered" evidence="7">
    <location>
        <begin position="314"/>
        <end position="334"/>
    </location>
</feature>
<keyword evidence="3" id="KW-0805">Transcription regulation</keyword>
<keyword evidence="4" id="KW-0238">DNA-binding</keyword>
<evidence type="ECO:0000256" key="5">
    <source>
        <dbReference type="ARBA" id="ARBA00023163"/>
    </source>
</evidence>
<keyword evidence="5" id="KW-0804">Transcription</keyword>
<protein>
    <recommendedName>
        <fullName evidence="9">BZIP domain-containing protein</fullName>
    </recommendedName>
</protein>
<dbReference type="InterPro" id="IPR044827">
    <property type="entry name" value="GBF-like"/>
</dbReference>
<dbReference type="PROSITE" id="PS00036">
    <property type="entry name" value="BZIP_BASIC"/>
    <property type="match status" value="1"/>
</dbReference>
<comment type="similarity">
    <text evidence="2">Belongs to the bZIP family.</text>
</comment>
<evidence type="ECO:0000256" key="4">
    <source>
        <dbReference type="ARBA" id="ARBA00023125"/>
    </source>
</evidence>
<reference evidence="10 11" key="1">
    <citation type="submission" date="2021-05" db="EMBL/GenBank/DDBJ databases">
        <title>Genome Assembly of Synthetic Allotetraploid Brassica napus Reveals Homoeologous Exchanges between Subgenomes.</title>
        <authorList>
            <person name="Davis J.T."/>
        </authorList>
    </citation>
    <scope>NUCLEOTIDE SEQUENCE [LARGE SCALE GENOMIC DNA]</scope>
    <source>
        <strain evidence="11">cv. Da-Ae</strain>
        <tissue evidence="10">Seedling</tissue>
    </source>
</reference>
<evidence type="ECO:0000256" key="2">
    <source>
        <dbReference type="ARBA" id="ARBA00007163"/>
    </source>
</evidence>
<feature type="compositionally biased region" description="Polar residues" evidence="7">
    <location>
        <begin position="195"/>
        <end position="204"/>
    </location>
</feature>
<dbReference type="InterPro" id="IPR045314">
    <property type="entry name" value="bZIP_plant_GBF1"/>
</dbReference>
<feature type="region of interest" description="Disordered" evidence="7">
    <location>
        <begin position="25"/>
        <end position="44"/>
    </location>
</feature>
<dbReference type="EMBL" id="JAGKQM010000011">
    <property type="protein sequence ID" value="KAH0900637.1"/>
    <property type="molecule type" value="Genomic_DNA"/>
</dbReference>
<comment type="subcellular location">
    <subcellularLocation>
        <location evidence="1">Nucleus</location>
    </subcellularLocation>
</comment>
<keyword evidence="8" id="KW-0732">Signal</keyword>
<feature type="compositionally biased region" description="Polar residues" evidence="7">
    <location>
        <begin position="150"/>
        <end position="168"/>
    </location>
</feature>
<dbReference type="SMART" id="SM00338">
    <property type="entry name" value="BRLZ"/>
    <property type="match status" value="1"/>
</dbReference>
<evidence type="ECO:0000256" key="7">
    <source>
        <dbReference type="SAM" id="MobiDB-lite"/>
    </source>
</evidence>
<name>A0ABQ8B815_BRANA</name>
<dbReference type="PROSITE" id="PS50217">
    <property type="entry name" value="BZIP"/>
    <property type="match status" value="1"/>
</dbReference>
<dbReference type="SUPFAM" id="SSF57959">
    <property type="entry name" value="Leucine zipper domain"/>
    <property type="match status" value="1"/>
</dbReference>
<evidence type="ECO:0000256" key="6">
    <source>
        <dbReference type="ARBA" id="ARBA00023242"/>
    </source>
</evidence>
<evidence type="ECO:0000313" key="10">
    <source>
        <dbReference type="EMBL" id="KAH0900637.1"/>
    </source>
</evidence>
<gene>
    <name evidence="10" type="ORF">HID58_040140</name>
</gene>
<evidence type="ECO:0000256" key="1">
    <source>
        <dbReference type="ARBA" id="ARBA00004123"/>
    </source>
</evidence>
<proteinExistence type="inferred from homology"/>
<organism evidence="10 11">
    <name type="scientific">Brassica napus</name>
    <name type="common">Rape</name>
    <dbReference type="NCBI Taxonomy" id="3708"/>
    <lineage>
        <taxon>Eukaryota</taxon>
        <taxon>Viridiplantae</taxon>
        <taxon>Streptophyta</taxon>
        <taxon>Embryophyta</taxon>
        <taxon>Tracheophyta</taxon>
        <taxon>Spermatophyta</taxon>
        <taxon>Magnoliopsida</taxon>
        <taxon>eudicotyledons</taxon>
        <taxon>Gunneridae</taxon>
        <taxon>Pentapetalae</taxon>
        <taxon>rosids</taxon>
        <taxon>malvids</taxon>
        <taxon>Brassicales</taxon>
        <taxon>Brassicaceae</taxon>
        <taxon>Brassiceae</taxon>
        <taxon>Brassica</taxon>
    </lineage>
</organism>
<feature type="non-terminal residue" evidence="10">
    <location>
        <position position="1"/>
    </location>
</feature>
<dbReference type="Gene3D" id="1.20.5.170">
    <property type="match status" value="1"/>
</dbReference>
<dbReference type="InterPro" id="IPR046347">
    <property type="entry name" value="bZIP_sf"/>
</dbReference>
<dbReference type="Pfam" id="PF07777">
    <property type="entry name" value="MFMR"/>
    <property type="match status" value="1"/>
</dbReference>
<dbReference type="PANTHER" id="PTHR45967:SF20">
    <property type="entry name" value="G-BOX-BINDING FACTOR 1"/>
    <property type="match status" value="1"/>
</dbReference>
<dbReference type="Proteomes" id="UP000824890">
    <property type="component" value="Unassembled WGS sequence"/>
</dbReference>
<comment type="caution">
    <text evidence="10">The sequence shown here is derived from an EMBL/GenBank/DDBJ whole genome shotgun (WGS) entry which is preliminary data.</text>
</comment>
<feature type="chain" id="PRO_5046580765" description="BZIP domain-containing protein" evidence="8">
    <location>
        <begin position="24"/>
        <end position="334"/>
    </location>
</feature>
<keyword evidence="6" id="KW-0539">Nucleus</keyword>
<evidence type="ECO:0000256" key="3">
    <source>
        <dbReference type="ARBA" id="ARBA00023015"/>
    </source>
</evidence>
<dbReference type="InterPro" id="IPR004827">
    <property type="entry name" value="bZIP"/>
</dbReference>
<accession>A0ABQ8B815</accession>
<feature type="signal peptide" evidence="8">
    <location>
        <begin position="1"/>
        <end position="23"/>
    </location>
</feature>
<feature type="region of interest" description="Disordered" evidence="7">
    <location>
        <begin position="111"/>
        <end position="265"/>
    </location>
</feature>
<evidence type="ECO:0000259" key="9">
    <source>
        <dbReference type="PROSITE" id="PS50217"/>
    </source>
</evidence>
<dbReference type="Pfam" id="PF00170">
    <property type="entry name" value="bZIP_1"/>
    <property type="match status" value="1"/>
</dbReference>
<evidence type="ECO:0000313" key="11">
    <source>
        <dbReference type="Proteomes" id="UP000824890"/>
    </source>
</evidence>
<dbReference type="PANTHER" id="PTHR45967">
    <property type="entry name" value="G-BOX-BINDING FACTOR 3-RELATED"/>
    <property type="match status" value="1"/>
</dbReference>
<evidence type="ECO:0000256" key="8">
    <source>
        <dbReference type="SAM" id="SignalP"/>
    </source>
</evidence>
<sequence length="334" mass="36113">KVSVFVKYVGFFLLCFVAYKTMGTSEEKTPSKPASSTQDIPPTPYPDWSNSMQAYYGGGGTPSPFFPSPVGSPSPHPYMWGAQHHMMPPYGTPVPYPAMYPPGAVYAHPGMPMPPSSAPTNETVKEQAPGKKSKGSLKRKGEGGEKAPSGSGNDGVSHSDESVTGGSSDENDENANHQEHGSVRKPSFGQMLADASSQSNTTGEMIQGSVPMKPLAPGTNLNMGMDLWSSQAGVPVKDERELKRQKRKQSNRESARRSRLRKQAECEQLQQRVESLTSENQSLRDELQRLSGECEKLKTQNSSIQDELVRVHGPEAVANLEQNADGSKDGEGTD</sequence>
<dbReference type="InterPro" id="IPR012900">
    <property type="entry name" value="MFMR"/>
</dbReference>
<dbReference type="CDD" id="cd14702">
    <property type="entry name" value="bZIP_plant_GBF1"/>
    <property type="match status" value="1"/>
</dbReference>
<feature type="domain" description="BZIP" evidence="9">
    <location>
        <begin position="241"/>
        <end position="304"/>
    </location>
</feature>